<organism evidence="1 2">
    <name type="scientific">Salmonella diarizonae</name>
    <dbReference type="NCBI Taxonomy" id="59204"/>
    <lineage>
        <taxon>Bacteria</taxon>
        <taxon>Pseudomonadati</taxon>
        <taxon>Pseudomonadota</taxon>
        <taxon>Gammaproteobacteria</taxon>
        <taxon>Enterobacterales</taxon>
        <taxon>Enterobacteriaceae</taxon>
        <taxon>Salmonella</taxon>
    </lineage>
</organism>
<proteinExistence type="predicted"/>
<dbReference type="Proteomes" id="UP000254633">
    <property type="component" value="Unassembled WGS sequence"/>
</dbReference>
<accession>A0A379U4W2</accession>
<reference evidence="1 2" key="1">
    <citation type="submission" date="2018-06" db="EMBL/GenBank/DDBJ databases">
        <authorList>
            <consortium name="Pathogen Informatics"/>
            <person name="Doyle S."/>
        </authorList>
    </citation>
    <scope>NUCLEOTIDE SEQUENCE [LARGE SCALE GENOMIC DNA]</scope>
    <source>
        <strain evidence="1 2">NCTC10060</strain>
    </source>
</reference>
<dbReference type="EMBL" id="UGXH01000003">
    <property type="protein sequence ID" value="SUG57848.1"/>
    <property type="molecule type" value="Genomic_DNA"/>
</dbReference>
<evidence type="ECO:0000313" key="2">
    <source>
        <dbReference type="Proteomes" id="UP000254633"/>
    </source>
</evidence>
<protein>
    <submittedName>
        <fullName evidence="1">Fimbrial protein</fullName>
    </submittedName>
</protein>
<sequence length="50" mass="5233">MNRKQASSQSPLYYRTVLALAIAVALGGGTASAGEKLDMSFIQGGGRYEP</sequence>
<evidence type="ECO:0000313" key="1">
    <source>
        <dbReference type="EMBL" id="SUG57848.1"/>
    </source>
</evidence>
<name>A0A379U4W2_SALDZ</name>
<gene>
    <name evidence="1" type="ORF">NCTC10060_05087</name>
</gene>
<dbReference type="AlphaFoldDB" id="A0A379U4W2"/>